<proteinExistence type="predicted"/>
<sequence length="69" mass="7786">MNLSTPIGFKILIAIFGDYTLRNNNVSKPLNKAKMSFFLDEDACRAFLKETEAKELAIVVIINNVIKCH</sequence>
<evidence type="ECO:0000313" key="2">
    <source>
        <dbReference type="Proteomes" id="UP000198984"/>
    </source>
</evidence>
<evidence type="ECO:0000313" key="1">
    <source>
        <dbReference type="EMBL" id="SEN91622.1"/>
    </source>
</evidence>
<gene>
    <name evidence="1" type="ORF">SAMN04488505_11526</name>
</gene>
<reference evidence="1 2" key="1">
    <citation type="submission" date="2016-10" db="EMBL/GenBank/DDBJ databases">
        <authorList>
            <person name="de Groot N.N."/>
        </authorList>
    </citation>
    <scope>NUCLEOTIDE SEQUENCE [LARGE SCALE GENOMIC DNA]</scope>
    <source>
        <strain evidence="1 2">DSM 21039</strain>
    </source>
</reference>
<protein>
    <submittedName>
        <fullName evidence="1">Uncharacterized protein</fullName>
    </submittedName>
</protein>
<accession>A0A1H8KF69</accession>
<dbReference type="EMBL" id="FOBB01000015">
    <property type="protein sequence ID" value="SEN91622.1"/>
    <property type="molecule type" value="Genomic_DNA"/>
</dbReference>
<dbReference type="Proteomes" id="UP000198984">
    <property type="component" value="Unassembled WGS sequence"/>
</dbReference>
<dbReference type="AlphaFoldDB" id="A0A1H8KF69"/>
<organism evidence="1 2">
    <name type="scientific">Chitinophaga rupis</name>
    <dbReference type="NCBI Taxonomy" id="573321"/>
    <lineage>
        <taxon>Bacteria</taxon>
        <taxon>Pseudomonadati</taxon>
        <taxon>Bacteroidota</taxon>
        <taxon>Chitinophagia</taxon>
        <taxon>Chitinophagales</taxon>
        <taxon>Chitinophagaceae</taxon>
        <taxon>Chitinophaga</taxon>
    </lineage>
</organism>
<keyword evidence="2" id="KW-1185">Reference proteome</keyword>
<dbReference type="STRING" id="573321.SAMN04488505_11526"/>
<name>A0A1H8KF69_9BACT</name>